<dbReference type="SUPFAM" id="SSF56672">
    <property type="entry name" value="DNA/RNA polymerases"/>
    <property type="match status" value="1"/>
</dbReference>
<dbReference type="GO" id="GO:0003968">
    <property type="term" value="F:RNA-directed RNA polymerase activity"/>
    <property type="evidence" value="ECO:0007669"/>
    <property type="project" value="UniProtKB-KW"/>
</dbReference>
<evidence type="ECO:0000313" key="4">
    <source>
        <dbReference type="EMBL" id="AFX73019.1"/>
    </source>
</evidence>
<keyword evidence="3" id="KW-0548">Nucleotidyltransferase</keyword>
<organism evidence="4">
    <name type="scientific">Grapevine partitivirus</name>
    <dbReference type="NCBI Taxonomy" id="1256786"/>
    <lineage>
        <taxon>Viruses</taxon>
        <taxon>Riboviria</taxon>
        <taxon>Orthornavirae</taxon>
        <taxon>Pisuviricota</taxon>
        <taxon>Duplopiviricetes</taxon>
        <taxon>Durnavirales</taxon>
        <taxon>Partitiviridae</taxon>
    </lineage>
</organism>
<sequence>MSIHKLRSYLQERKERIKFEWQRFQTSRDASSPPPSLTDSDIRRHFENQRDRQQEFDSHLVLEHEFNAIKHTMQLQNDTAREPFEFTSTQSFERFPDNRSPASGIIGVPKRFHSGQQVNPTESLPETGFQVHHLLRYLLRNKYPTYEYYVDKYVRPLGTTDATFIDFNRQQVETAPISDFRKDRVLTHMMKRLNATPFLPLHFVDTQFAKLPLHTGTGYFNRHSFRSRAHAKYSHPPEYAQKQTSKGYFYNAFYETARTAIHRIKESGLPFTFEFRDDKTDDENFENLASALNAFFDNHATMLFTRNHISERDGILKQRPVYAVDDLFLLIEVMLTFPLLVMARKPESCIMYGLETIRGAMHYIDRLARNYDSYFTIDWSQYDQRIPRSITDIYYTDFLERLIVISHGYQPTYEYPSYPDLTAQSMFNKMNNLLHFLHVWYNNMTYVTADGYGYRRTTAGVPSGLFNTQYLDSFGNLFLIIDGFIEYGYSDDQIDDILLFIMGDDNSGFTHIPLFDLEKFLTWFEKYALNRYNMVLSKTKSVITDIRGKIEMLGYQANYGQPLRPIGKLIAQLCYPERGPKDKYMSYRAIGIVYASAGQDVEFYKFCKDVYHLFLPFAAPPEDIKLSHFQSYFPGYLRALDTPDEFFQIDHFPTIWEIRHVYSRYAGPLDYAPKWNYAHFMHDPNVIPPSAMTMAEYRELHKIPRLQTPSFMH</sequence>
<evidence type="ECO:0000256" key="1">
    <source>
        <dbReference type="ARBA" id="ARBA00022484"/>
    </source>
</evidence>
<dbReference type="EMBL" id="JX658566">
    <property type="protein sequence ID" value="AFX73019.1"/>
    <property type="molecule type" value="Genomic_RNA"/>
</dbReference>
<evidence type="ECO:0000256" key="3">
    <source>
        <dbReference type="ARBA" id="ARBA00022695"/>
    </source>
</evidence>
<protein>
    <submittedName>
        <fullName evidence="4">RNA dependent RNA polymerase</fullName>
    </submittedName>
</protein>
<proteinExistence type="predicted"/>
<name>K7XX00_9VIRU</name>
<gene>
    <name evidence="4" type="primary">RdRp</name>
</gene>
<accession>K7XX00</accession>
<evidence type="ECO:0000256" key="2">
    <source>
        <dbReference type="ARBA" id="ARBA00022679"/>
    </source>
</evidence>
<dbReference type="InterPro" id="IPR043502">
    <property type="entry name" value="DNA/RNA_pol_sf"/>
</dbReference>
<keyword evidence="1" id="KW-0696">RNA-directed RNA polymerase</keyword>
<reference evidence="4" key="1">
    <citation type="submission" date="2012-09" db="EMBL/GenBank/DDBJ databases">
        <title>Detection of grapevine and tree fruit viruses by next generation sequencing.</title>
        <authorList>
            <person name="Rott M.E."/>
            <person name="Belton M."/>
        </authorList>
    </citation>
    <scope>NUCLEOTIDE SEQUENCE</scope>
    <source>
        <strain evidence="4">3138-03-531</strain>
    </source>
</reference>
<keyword evidence="2" id="KW-0808">Transferase</keyword>